<keyword evidence="3" id="KW-0408">Iron</keyword>
<evidence type="ECO:0000313" key="7">
    <source>
        <dbReference type="EMBL" id="BAY98498.1"/>
    </source>
</evidence>
<evidence type="ECO:0000256" key="1">
    <source>
        <dbReference type="ARBA" id="ARBA00022723"/>
    </source>
</evidence>
<dbReference type="PANTHER" id="PTHR42988">
    <property type="entry name" value="PHOSPHOHYDROLASE"/>
    <property type="match status" value="1"/>
</dbReference>
<evidence type="ECO:0000259" key="6">
    <source>
        <dbReference type="Pfam" id="PF00149"/>
    </source>
</evidence>
<evidence type="ECO:0000256" key="3">
    <source>
        <dbReference type="ARBA" id="ARBA00023004"/>
    </source>
</evidence>
<dbReference type="InterPro" id="IPR050884">
    <property type="entry name" value="CNP_phosphodiesterase-III"/>
</dbReference>
<evidence type="ECO:0000256" key="5">
    <source>
        <dbReference type="SAM" id="Coils"/>
    </source>
</evidence>
<dbReference type="Pfam" id="PF00149">
    <property type="entry name" value="Metallophos"/>
    <property type="match status" value="1"/>
</dbReference>
<dbReference type="InterPro" id="IPR004843">
    <property type="entry name" value="Calcineurin-like_PHP"/>
</dbReference>
<dbReference type="SUPFAM" id="SSF56300">
    <property type="entry name" value="Metallo-dependent phosphatases"/>
    <property type="match status" value="1"/>
</dbReference>
<feature type="domain" description="Calcineurin-like phosphoesterase" evidence="6">
    <location>
        <begin position="1"/>
        <end position="247"/>
    </location>
</feature>
<protein>
    <recommendedName>
        <fullName evidence="6">Calcineurin-like phosphoesterase domain-containing protein</fullName>
    </recommendedName>
</protein>
<feature type="coiled-coil region" evidence="5">
    <location>
        <begin position="398"/>
        <end position="425"/>
    </location>
</feature>
<accession>A0A1Z4MYF1</accession>
<keyword evidence="5" id="KW-0175">Coiled coil</keyword>
<keyword evidence="8" id="KW-1185">Reference proteome</keyword>
<dbReference type="Proteomes" id="UP000218785">
    <property type="component" value="Chromosome"/>
</dbReference>
<dbReference type="AlphaFoldDB" id="A0A1Z4MYF1"/>
<dbReference type="KEGG" id="ttq:NIES37_24480"/>
<dbReference type="GO" id="GO:0016787">
    <property type="term" value="F:hydrolase activity"/>
    <property type="evidence" value="ECO:0007669"/>
    <property type="project" value="UniProtKB-KW"/>
</dbReference>
<gene>
    <name evidence="7" type="ORF">NIES37_24480</name>
</gene>
<evidence type="ECO:0000313" key="8">
    <source>
        <dbReference type="Proteomes" id="UP000218785"/>
    </source>
</evidence>
<dbReference type="InterPro" id="IPR029052">
    <property type="entry name" value="Metallo-depent_PP-like"/>
</dbReference>
<evidence type="ECO:0000256" key="4">
    <source>
        <dbReference type="ARBA" id="ARBA00025742"/>
    </source>
</evidence>
<sequence>MYILHLSDLHFGTLNDAKLWQSQLAQDLRGLKCLSIDALILSGDIANKSTPEEYASAKNFLDNFCEEFPIKRQNVVIVPGNHDLNWILSEDAYTLVRRRNYSGSVDSNRIIDQGGDAIEVRDEEQYQHRFDYFSKFYEDVTGEPYPLTDDLQGILYPLAEQKILFLGLNSAWELDHYYKQRASINPQALSNALKKIRQNSEYNNWLKIAVWHHPLNSNSEDRIKDHGFMEQLAEAGFRLALHGHIHKADNILYRYDRSIGGRKIEVISAGTFGAHTRELVTGYPWQYQLLKLENDKLTVYTRKREELNGAWKPDGRWTTGDGVTTLSFYEIDLGSQQIPKNEQPILETQSAASRSLTNSERKRLEQRLDALQVQWQLTMDLLAQLRKDLGFQADAAVKFQLQQQIKSAETQLSQLDTELTEIEEKLKKS</sequence>
<name>A0A1Z4MYF1_9CYAN</name>
<dbReference type="PANTHER" id="PTHR42988:SF2">
    <property type="entry name" value="CYCLIC NUCLEOTIDE PHOSPHODIESTERASE CBUA0032-RELATED"/>
    <property type="match status" value="1"/>
</dbReference>
<dbReference type="Gene3D" id="3.60.21.10">
    <property type="match status" value="1"/>
</dbReference>
<keyword evidence="2" id="KW-0378">Hydrolase</keyword>
<evidence type="ECO:0000256" key="2">
    <source>
        <dbReference type="ARBA" id="ARBA00022801"/>
    </source>
</evidence>
<dbReference type="RefSeq" id="WP_096575936.1">
    <property type="nucleotide sequence ID" value="NZ_CAWNJS010000001.1"/>
</dbReference>
<organism evidence="7 8">
    <name type="scientific">Tolypothrix tenuis PCC 7101</name>
    <dbReference type="NCBI Taxonomy" id="231146"/>
    <lineage>
        <taxon>Bacteria</taxon>
        <taxon>Bacillati</taxon>
        <taxon>Cyanobacteriota</taxon>
        <taxon>Cyanophyceae</taxon>
        <taxon>Nostocales</taxon>
        <taxon>Tolypothrichaceae</taxon>
        <taxon>Tolypothrix</taxon>
    </lineage>
</organism>
<proteinExistence type="inferred from homology"/>
<keyword evidence="1" id="KW-0479">Metal-binding</keyword>
<comment type="similarity">
    <text evidence="4">Belongs to the cyclic nucleotide phosphodiesterase class-III family.</text>
</comment>
<reference evidence="7 8" key="1">
    <citation type="submission" date="2017-06" db="EMBL/GenBank/DDBJ databases">
        <title>Genome sequencing of cyanobaciteial culture collection at National Institute for Environmental Studies (NIES).</title>
        <authorList>
            <person name="Hirose Y."/>
            <person name="Shimura Y."/>
            <person name="Fujisawa T."/>
            <person name="Nakamura Y."/>
            <person name="Kawachi M."/>
        </authorList>
    </citation>
    <scope>NUCLEOTIDE SEQUENCE [LARGE SCALE GENOMIC DNA]</scope>
    <source>
        <strain evidence="7 8">NIES-37</strain>
    </source>
</reference>
<dbReference type="EMBL" id="AP018248">
    <property type="protein sequence ID" value="BAY98498.1"/>
    <property type="molecule type" value="Genomic_DNA"/>
</dbReference>
<dbReference type="GO" id="GO:0046872">
    <property type="term" value="F:metal ion binding"/>
    <property type="evidence" value="ECO:0007669"/>
    <property type="project" value="UniProtKB-KW"/>
</dbReference>